<sequence>CHAPSSHGEVLRAGCRHCPITCAVVLRWHLAVCSAAREQELEEDFLLPERGAPEPLPGCLPSTVALASEFPRVAMLRPPPLAALPWQLEGAVLRRQPRQRRVHPGAGRPDRWRGRAVRAWPVGARAGQESAPAHQRVPHWKQAHDHVAPERVPGGAGPGQAGRVARVAGRLHLRPAAPGAPGAGGLLVLGPGALPGAALRQRPHGLGLPRAHPHRGHFPGRRPGTAERGGPQGARRPPGGPRGRGWWGL</sequence>
<feature type="region of interest" description="Disordered" evidence="1">
    <location>
        <begin position="202"/>
        <end position="249"/>
    </location>
</feature>
<proteinExistence type="predicted"/>
<evidence type="ECO:0000313" key="2">
    <source>
        <dbReference type="EMBL" id="CAK0874859.1"/>
    </source>
</evidence>
<gene>
    <name evidence="2" type="ORF">PCOR1329_LOCUS59649</name>
</gene>
<feature type="non-terminal residue" evidence="2">
    <location>
        <position position="1"/>
    </location>
</feature>
<feature type="non-terminal residue" evidence="2">
    <location>
        <position position="249"/>
    </location>
</feature>
<feature type="compositionally biased region" description="Basic residues" evidence="1">
    <location>
        <begin position="211"/>
        <end position="220"/>
    </location>
</feature>
<keyword evidence="3" id="KW-1185">Reference proteome</keyword>
<reference evidence="2" key="1">
    <citation type="submission" date="2023-10" db="EMBL/GenBank/DDBJ databases">
        <authorList>
            <person name="Chen Y."/>
            <person name="Shah S."/>
            <person name="Dougan E. K."/>
            <person name="Thang M."/>
            <person name="Chan C."/>
        </authorList>
    </citation>
    <scope>NUCLEOTIDE SEQUENCE [LARGE SCALE GENOMIC DNA]</scope>
</reference>
<evidence type="ECO:0000256" key="1">
    <source>
        <dbReference type="SAM" id="MobiDB-lite"/>
    </source>
</evidence>
<name>A0ABN9VRF8_9DINO</name>
<evidence type="ECO:0000313" key="3">
    <source>
        <dbReference type="Proteomes" id="UP001189429"/>
    </source>
</evidence>
<dbReference type="EMBL" id="CAUYUJ010017443">
    <property type="protein sequence ID" value="CAK0874859.1"/>
    <property type="molecule type" value="Genomic_DNA"/>
</dbReference>
<accession>A0ABN9VRF8</accession>
<dbReference type="Proteomes" id="UP001189429">
    <property type="component" value="Unassembled WGS sequence"/>
</dbReference>
<comment type="caution">
    <text evidence="2">The sequence shown here is derived from an EMBL/GenBank/DDBJ whole genome shotgun (WGS) entry which is preliminary data.</text>
</comment>
<organism evidence="2 3">
    <name type="scientific">Prorocentrum cordatum</name>
    <dbReference type="NCBI Taxonomy" id="2364126"/>
    <lineage>
        <taxon>Eukaryota</taxon>
        <taxon>Sar</taxon>
        <taxon>Alveolata</taxon>
        <taxon>Dinophyceae</taxon>
        <taxon>Prorocentrales</taxon>
        <taxon>Prorocentraceae</taxon>
        <taxon>Prorocentrum</taxon>
    </lineage>
</organism>
<protein>
    <submittedName>
        <fullName evidence="2">Uncharacterized protein</fullName>
    </submittedName>
</protein>